<dbReference type="InterPro" id="IPR008984">
    <property type="entry name" value="SMAD_FHA_dom_sf"/>
</dbReference>
<keyword evidence="4" id="KW-0436">Ligase</keyword>
<feature type="compositionally biased region" description="Polar residues" evidence="11">
    <location>
        <begin position="1069"/>
        <end position="1085"/>
    </location>
</feature>
<accession>A0ABN7UUZ4</accession>
<dbReference type="Proteomes" id="UP000789901">
    <property type="component" value="Unassembled WGS sequence"/>
</dbReference>
<dbReference type="SMART" id="SM00240">
    <property type="entry name" value="FHA"/>
    <property type="match status" value="1"/>
</dbReference>
<dbReference type="InterPro" id="IPR014729">
    <property type="entry name" value="Rossmann-like_a/b/a_fold"/>
</dbReference>
<keyword evidence="8" id="KW-0030">Aminoacyl-tRNA synthetase</keyword>
<dbReference type="Pfam" id="PF19302">
    <property type="entry name" value="DUF5915"/>
    <property type="match status" value="1"/>
</dbReference>
<evidence type="ECO:0000256" key="11">
    <source>
        <dbReference type="SAM" id="MobiDB-lite"/>
    </source>
</evidence>
<dbReference type="PANTHER" id="PTHR42780:SF1">
    <property type="entry name" value="ISOLEUCINE--TRNA LIGASE, CYTOPLASMIC"/>
    <property type="match status" value="1"/>
</dbReference>
<name>A0ABN7UUZ4_GIGMA</name>
<dbReference type="Pfam" id="PF00133">
    <property type="entry name" value="tRNA-synt_1"/>
    <property type="match status" value="1"/>
</dbReference>
<evidence type="ECO:0000256" key="6">
    <source>
        <dbReference type="ARBA" id="ARBA00022840"/>
    </source>
</evidence>
<feature type="compositionally biased region" description="Basic and acidic residues" evidence="11">
    <location>
        <begin position="1383"/>
        <end position="1409"/>
    </location>
</feature>
<comment type="subcellular location">
    <subcellularLocation>
        <location evidence="1">Cytoplasm</location>
    </subcellularLocation>
</comment>
<dbReference type="Gene3D" id="3.40.50.620">
    <property type="entry name" value="HUPs"/>
    <property type="match status" value="2"/>
</dbReference>
<dbReference type="InterPro" id="IPR009080">
    <property type="entry name" value="tRNAsynth_Ia_anticodon-bd"/>
</dbReference>
<feature type="region of interest" description="Disordered" evidence="11">
    <location>
        <begin position="1292"/>
        <end position="1324"/>
    </location>
</feature>
<gene>
    <name evidence="14" type="ORF">GMARGA_LOCUS10750</name>
</gene>
<dbReference type="CDD" id="cd07961">
    <property type="entry name" value="Anticodon_Ia_Ile_ABEc"/>
    <property type="match status" value="1"/>
</dbReference>
<organism evidence="14 15">
    <name type="scientific">Gigaspora margarita</name>
    <dbReference type="NCBI Taxonomy" id="4874"/>
    <lineage>
        <taxon>Eukaryota</taxon>
        <taxon>Fungi</taxon>
        <taxon>Fungi incertae sedis</taxon>
        <taxon>Mucoromycota</taxon>
        <taxon>Glomeromycotina</taxon>
        <taxon>Glomeromycetes</taxon>
        <taxon>Diversisporales</taxon>
        <taxon>Gigasporaceae</taxon>
        <taxon>Gigaspora</taxon>
    </lineage>
</organism>
<dbReference type="EMBL" id="CAJVQB010006094">
    <property type="protein sequence ID" value="CAG8677037.1"/>
    <property type="molecule type" value="Genomic_DNA"/>
</dbReference>
<comment type="caution">
    <text evidence="14">The sequence shown here is derived from an EMBL/GenBank/DDBJ whole genome shotgun (WGS) entry which is preliminary data.</text>
</comment>
<dbReference type="HAMAP" id="MF_02003">
    <property type="entry name" value="Ile_tRNA_synth_type2"/>
    <property type="match status" value="1"/>
</dbReference>
<dbReference type="SUPFAM" id="SSF52374">
    <property type="entry name" value="Nucleotidylyl transferase"/>
    <property type="match status" value="1"/>
</dbReference>
<reference evidence="14 15" key="1">
    <citation type="submission" date="2021-06" db="EMBL/GenBank/DDBJ databases">
        <authorList>
            <person name="Kallberg Y."/>
            <person name="Tangrot J."/>
            <person name="Rosling A."/>
        </authorList>
    </citation>
    <scope>NUCLEOTIDE SEQUENCE [LARGE SCALE GENOMIC DNA]</scope>
    <source>
        <strain evidence="14 15">120-4 pot B 10/14</strain>
    </source>
</reference>
<dbReference type="Gene3D" id="1.10.730.10">
    <property type="entry name" value="Isoleucyl-tRNA Synthetase, Domain 1"/>
    <property type="match status" value="1"/>
</dbReference>
<dbReference type="InterPro" id="IPR002301">
    <property type="entry name" value="Ile-tRNA-ligase"/>
</dbReference>
<keyword evidence="12" id="KW-1133">Transmembrane helix</keyword>
<dbReference type="SUPFAM" id="SSF47323">
    <property type="entry name" value="Anticodon-binding domain of a subclass of class I aminoacyl-tRNA synthetases"/>
    <property type="match status" value="1"/>
</dbReference>
<evidence type="ECO:0000256" key="4">
    <source>
        <dbReference type="ARBA" id="ARBA00022598"/>
    </source>
</evidence>
<keyword evidence="12" id="KW-0812">Transmembrane</keyword>
<evidence type="ECO:0000259" key="13">
    <source>
        <dbReference type="PROSITE" id="PS50006"/>
    </source>
</evidence>
<sequence length="1582" mass="180326">MEGHFNFPKEEEKILEFWKEIDAFNTQISLSKGKPPYSFYDGPPFATGLPHYGHLLAGTIKDIVTRYATQNGYYVERRFGWDCHGLPVEHEIDKKLNIKCKDDVFTLGLDKYNEECRSIVMRYSGAWRETVERIGRWIDFDNDYKTLNTSFMESVWWVFKELYKKGQVYRGVRIMPYSTACTTPLSNFEAAQNYKDVNDPAIVVSFPLVNEPDVSLLAWTTTPWTLPSNLALCTHPDFEYIKIKDEVSGKNYILLEKCLNALYKDPKKAKYTILQKILGKDMKGWEYVPLFEYFAPKFKGKGFIVLNDTYVTDDSGTGIVHQAPAFGEDDYRICLNNNVITEDGFLPCPVDEQGLFTSEVGDFAGMHVKDADKNIQKLLKQNNRLIVQSQIKHSYPFCWRSDTPLLYKAVPSWFVRVKPIIPQLLKNNQETYWVPEFVKERRFANWIINARDWNVSRNRYWGTPIPLWVSDDYEEIICVSSLAELEELSGCDKLTDIHRDKIDHITIPSKKGKGTLKRVEEVFDCWFESGSMPYAQCHYPFENKESFEASFPADFIAEGLDQTRGWFYTLMVLSTHLFDKPAFKNLITNGLVLAADGKKMSKRLKNYPEPLTIINAYGADALRLYLVNSPVVRAEPLRFKEEGVKEVISKVFLPWYNAYRFFDSQVVLLKKDTEIEFKYNPSAKKSENVMDKWILACTQSLIKFVREEMEAYRLYTVVPRLLNLIEQLTNGYVRFNRKRLKGENGPEDTINALNTLFEVLITLCRAMASFTPFLTEHIYQNLKKYLPPSDSNEDTRSVHFLPFPEVRNEYFDSEIERRMSRMQAVIDLGRIIREKKYIGLKTPLKELIVIHLDSQYLSDVLSLENYIVEELNIKNLLITSDESKYGIKYRAEADWKVLGQKLKKDAVKVKNALPTLTSEQVKDFIHNKEILIDGIKVVEEDLQVVRYFEDANSHYETSTDKDVLILLDVKIYNDLQEEGWAREVVNRVQRLRKKAGLQPTDPVLTYYKFIKDNNNQVETILKTQSGIIVKILKRPLLPITDKIDGAEVIIEEVQEKMPSQEHNLVGERQATNSVQDLDNQVTDSVSNKDVEMSESRITTEEKNGNTPQKDSPIKNQHNQTRDTNVQNTEPMDWTPTKSDGSLPSPVRSRSRSGSESPSSNKSVAVNLIPLTDSISFTPKYLSFTPDQEMKVGRVSGSRNQKEARADNGVFICDVMSREHAVLKEKNGKILIKDTKSTHGTFVNSTRLGDGSQDSEWRELHHGDVITFGHSVRRNQNLYKHLSACVFYPKGKKDTQSIPNSPNGNSVHTIDSPKNKTDRLEGQASSAAVTNIARTQNPSIESSAQFTSLNNKEGKTVEIQSNNIAPKVGDDQVTSVNDASASDNGKKGSTESKSREVGNTESSVEDKREITTIANKTEGHPLKDEIVPSDDFHKVNEHKPVTPAITPDPSPVEAPIDDPVNNSQKTSAVTNSINEKVSSQALVETKPRIPCIDSNDVVHYVSNGEGPSHANEPQIIASISFRKRKFEELDEQDQEQMDVMNRRIAELEERASKRRRWELITSTVVGMVAGVVSLGVGAYMLGN</sequence>
<keyword evidence="5" id="KW-0547">Nucleotide-binding</keyword>
<evidence type="ECO:0000256" key="9">
    <source>
        <dbReference type="ARBA" id="ARBA00032665"/>
    </source>
</evidence>
<feature type="compositionally biased region" description="Basic and acidic residues" evidence="11">
    <location>
        <begin position="1310"/>
        <end position="1320"/>
    </location>
</feature>
<dbReference type="InterPro" id="IPR033709">
    <property type="entry name" value="Anticodon_Ile_ABEc"/>
</dbReference>
<evidence type="ECO:0000256" key="2">
    <source>
        <dbReference type="ARBA" id="ARBA00005594"/>
    </source>
</evidence>
<evidence type="ECO:0000256" key="1">
    <source>
        <dbReference type="ARBA" id="ARBA00004496"/>
    </source>
</evidence>
<comment type="catalytic activity">
    <reaction evidence="10">
        <text>tRNA(Ile) + L-isoleucine + ATP = L-isoleucyl-tRNA(Ile) + AMP + diphosphate</text>
        <dbReference type="Rhea" id="RHEA:11060"/>
        <dbReference type="Rhea" id="RHEA-COMP:9666"/>
        <dbReference type="Rhea" id="RHEA-COMP:9695"/>
        <dbReference type="ChEBI" id="CHEBI:30616"/>
        <dbReference type="ChEBI" id="CHEBI:33019"/>
        <dbReference type="ChEBI" id="CHEBI:58045"/>
        <dbReference type="ChEBI" id="CHEBI:78442"/>
        <dbReference type="ChEBI" id="CHEBI:78528"/>
        <dbReference type="ChEBI" id="CHEBI:456215"/>
        <dbReference type="EC" id="6.1.1.5"/>
    </reaction>
</comment>
<dbReference type="PANTHER" id="PTHR42780">
    <property type="entry name" value="SOLEUCYL-TRNA SYNTHETASE"/>
    <property type="match status" value="1"/>
</dbReference>
<evidence type="ECO:0000313" key="14">
    <source>
        <dbReference type="EMBL" id="CAG8677037.1"/>
    </source>
</evidence>
<evidence type="ECO:0000256" key="12">
    <source>
        <dbReference type="SAM" id="Phobius"/>
    </source>
</evidence>
<dbReference type="InterPro" id="IPR013155">
    <property type="entry name" value="M/V/L/I-tRNA-synth_anticd-bd"/>
</dbReference>
<dbReference type="CDD" id="cd22685">
    <property type="entry name" value="FHA_TCF19"/>
    <property type="match status" value="1"/>
</dbReference>
<feature type="compositionally biased region" description="Basic and acidic residues" evidence="11">
    <location>
        <begin position="1086"/>
        <end position="1103"/>
    </location>
</feature>
<evidence type="ECO:0000313" key="15">
    <source>
        <dbReference type="Proteomes" id="UP000789901"/>
    </source>
</evidence>
<dbReference type="InterPro" id="IPR009008">
    <property type="entry name" value="Val/Leu/Ile-tRNA-synth_edit"/>
</dbReference>
<keyword evidence="12" id="KW-0472">Membrane</keyword>
<dbReference type="Pfam" id="PF08264">
    <property type="entry name" value="Anticodon_1"/>
    <property type="match status" value="1"/>
</dbReference>
<feature type="domain" description="FHA" evidence="13">
    <location>
        <begin position="1189"/>
        <end position="1247"/>
    </location>
</feature>
<evidence type="ECO:0000256" key="10">
    <source>
        <dbReference type="ARBA" id="ARBA00048359"/>
    </source>
</evidence>
<comment type="similarity">
    <text evidence="2">Belongs to the class-I aminoacyl-tRNA synthetase family.</text>
</comment>
<keyword evidence="6" id="KW-0067">ATP-binding</keyword>
<feature type="compositionally biased region" description="Polar residues" evidence="11">
    <location>
        <begin position="1104"/>
        <end position="1139"/>
    </location>
</feature>
<dbReference type="CDD" id="cd00818">
    <property type="entry name" value="IleRS_core"/>
    <property type="match status" value="1"/>
</dbReference>
<dbReference type="InterPro" id="IPR002300">
    <property type="entry name" value="aa-tRNA-synth_Ia"/>
</dbReference>
<dbReference type="PROSITE" id="PS50006">
    <property type="entry name" value="FHA_DOMAIN"/>
    <property type="match status" value="1"/>
</dbReference>
<evidence type="ECO:0000256" key="7">
    <source>
        <dbReference type="ARBA" id="ARBA00022917"/>
    </source>
</evidence>
<proteinExistence type="inferred from homology"/>
<feature type="compositionally biased region" description="Low complexity" evidence="11">
    <location>
        <begin position="1141"/>
        <end position="1161"/>
    </location>
</feature>
<feature type="compositionally biased region" description="Polar residues" evidence="11">
    <location>
        <begin position="1295"/>
        <end position="1308"/>
    </location>
</feature>
<evidence type="ECO:0000256" key="5">
    <source>
        <dbReference type="ARBA" id="ARBA00022741"/>
    </source>
</evidence>
<feature type="transmembrane region" description="Helical" evidence="12">
    <location>
        <begin position="1558"/>
        <end position="1580"/>
    </location>
</feature>
<dbReference type="SUPFAM" id="SSF49879">
    <property type="entry name" value="SMAD/FHA domain"/>
    <property type="match status" value="1"/>
</dbReference>
<dbReference type="InterPro" id="IPR023586">
    <property type="entry name" value="Ile-tRNA-ligase_type2"/>
</dbReference>
<dbReference type="PROSITE" id="PS00178">
    <property type="entry name" value="AA_TRNA_LIGASE_I"/>
    <property type="match status" value="1"/>
</dbReference>
<feature type="compositionally biased region" description="Polar residues" evidence="11">
    <location>
        <begin position="1371"/>
        <end position="1382"/>
    </location>
</feature>
<evidence type="ECO:0000256" key="8">
    <source>
        <dbReference type="ARBA" id="ARBA00023146"/>
    </source>
</evidence>
<feature type="region of interest" description="Disordered" evidence="11">
    <location>
        <begin position="1360"/>
        <end position="1409"/>
    </location>
</feature>
<dbReference type="SUPFAM" id="SSF50677">
    <property type="entry name" value="ValRS/IleRS/LeuRS editing domain"/>
    <property type="match status" value="1"/>
</dbReference>
<dbReference type="EC" id="6.1.1.5" evidence="3"/>
<feature type="region of interest" description="Disordered" evidence="11">
    <location>
        <begin position="1068"/>
        <end position="1161"/>
    </location>
</feature>
<dbReference type="InterPro" id="IPR001412">
    <property type="entry name" value="aa-tRNA-synth_I_CS"/>
</dbReference>
<dbReference type="NCBIfam" id="TIGR00392">
    <property type="entry name" value="ileS"/>
    <property type="match status" value="1"/>
</dbReference>
<keyword evidence="15" id="KW-1185">Reference proteome</keyword>
<dbReference type="PRINTS" id="PR00984">
    <property type="entry name" value="TRNASYNTHILE"/>
</dbReference>
<dbReference type="Pfam" id="PF00498">
    <property type="entry name" value="FHA"/>
    <property type="match status" value="1"/>
</dbReference>
<protein>
    <recommendedName>
        <fullName evidence="3">isoleucine--tRNA ligase</fullName>
        <ecNumber evidence="3">6.1.1.5</ecNumber>
    </recommendedName>
    <alternativeName>
        <fullName evidence="9">Isoleucyl-tRNA synthetase</fullName>
    </alternativeName>
</protein>
<keyword evidence="7" id="KW-0648">Protein biosynthesis</keyword>
<dbReference type="InterPro" id="IPR000253">
    <property type="entry name" value="FHA_dom"/>
</dbReference>
<evidence type="ECO:0000256" key="3">
    <source>
        <dbReference type="ARBA" id="ARBA00013165"/>
    </source>
</evidence>
<dbReference type="Gene3D" id="2.60.200.20">
    <property type="match status" value="1"/>
</dbReference>